<proteinExistence type="predicted"/>
<feature type="compositionally biased region" description="Basic and acidic residues" evidence="1">
    <location>
        <begin position="9"/>
        <end position="47"/>
    </location>
</feature>
<dbReference type="Proteomes" id="UP001162480">
    <property type="component" value="Chromosome 17"/>
</dbReference>
<feature type="region of interest" description="Disordered" evidence="1">
    <location>
        <begin position="1"/>
        <end position="62"/>
    </location>
</feature>
<name>A0AA36BIK8_OCTVU</name>
<evidence type="ECO:0000313" key="3">
    <source>
        <dbReference type="Proteomes" id="UP001162480"/>
    </source>
</evidence>
<evidence type="ECO:0000313" key="2">
    <source>
        <dbReference type="EMBL" id="CAI9735070.1"/>
    </source>
</evidence>
<dbReference type="EMBL" id="OX597830">
    <property type="protein sequence ID" value="CAI9735070.1"/>
    <property type="molecule type" value="Genomic_DNA"/>
</dbReference>
<accession>A0AA36BIK8</accession>
<protein>
    <submittedName>
        <fullName evidence="2">Uncharacterized protein</fullName>
    </submittedName>
</protein>
<organism evidence="2 3">
    <name type="scientific">Octopus vulgaris</name>
    <name type="common">Common octopus</name>
    <dbReference type="NCBI Taxonomy" id="6645"/>
    <lineage>
        <taxon>Eukaryota</taxon>
        <taxon>Metazoa</taxon>
        <taxon>Spiralia</taxon>
        <taxon>Lophotrochozoa</taxon>
        <taxon>Mollusca</taxon>
        <taxon>Cephalopoda</taxon>
        <taxon>Coleoidea</taxon>
        <taxon>Octopodiformes</taxon>
        <taxon>Octopoda</taxon>
        <taxon>Incirrata</taxon>
        <taxon>Octopodidae</taxon>
        <taxon>Octopus</taxon>
    </lineage>
</organism>
<keyword evidence="3" id="KW-1185">Reference proteome</keyword>
<evidence type="ECO:0000256" key="1">
    <source>
        <dbReference type="SAM" id="MobiDB-lite"/>
    </source>
</evidence>
<gene>
    <name evidence="2" type="ORF">OCTVUL_1B012140</name>
</gene>
<sequence length="74" mass="8265">MVSNSRMSEGVRPKSWRLMDGEAGENERENREEEVTVEKKGEEETVLKRSGTGGENGAVVRDILCPKEKTELSV</sequence>
<reference evidence="2" key="1">
    <citation type="submission" date="2023-08" db="EMBL/GenBank/DDBJ databases">
        <authorList>
            <person name="Alioto T."/>
            <person name="Alioto T."/>
            <person name="Gomez Garrido J."/>
        </authorList>
    </citation>
    <scope>NUCLEOTIDE SEQUENCE</scope>
</reference>
<dbReference type="AlphaFoldDB" id="A0AA36BIK8"/>